<evidence type="ECO:0000313" key="2">
    <source>
        <dbReference type="EMBL" id="TCJ13944.1"/>
    </source>
</evidence>
<organism evidence="3 5">
    <name type="scientific">Flaviaesturariibacter flavus</name>
    <dbReference type="NCBI Taxonomy" id="2502780"/>
    <lineage>
        <taxon>Bacteria</taxon>
        <taxon>Pseudomonadati</taxon>
        <taxon>Bacteroidota</taxon>
        <taxon>Chitinophagia</taxon>
        <taxon>Chitinophagales</taxon>
        <taxon>Chitinophagaceae</taxon>
        <taxon>Flaviaestuariibacter</taxon>
    </lineage>
</organism>
<comment type="caution">
    <text evidence="3">The sequence shown here is derived from an EMBL/GenBank/DDBJ whole genome shotgun (WGS) entry which is preliminary data.</text>
</comment>
<proteinExistence type="predicted"/>
<evidence type="ECO:0000313" key="5">
    <source>
        <dbReference type="Proteomes" id="UP000295334"/>
    </source>
</evidence>
<gene>
    <name evidence="4" type="ORF">EPD60_07620</name>
    <name evidence="3" type="ORF">EPD60_07800</name>
    <name evidence="2" type="ORF">EPD60_07980</name>
    <name evidence="1" type="ORF">EPD60_13970</name>
</gene>
<dbReference type="InterPro" id="IPR026350">
    <property type="entry name" value="GxxExxY"/>
</dbReference>
<evidence type="ECO:0000313" key="4">
    <source>
        <dbReference type="EMBL" id="TCJ16197.1"/>
    </source>
</evidence>
<reference evidence="3 5" key="1">
    <citation type="submission" date="2019-03" db="EMBL/GenBank/DDBJ databases">
        <authorList>
            <person name="Kim M.K.M."/>
        </authorList>
    </citation>
    <scope>NUCLEOTIDE SEQUENCE [LARGE SCALE GENOMIC DNA]</scope>
    <source>
        <strain evidence="3 5">17J68-12</strain>
    </source>
</reference>
<dbReference type="AlphaFoldDB" id="A0A4R1BFD9"/>
<name>A0A4R1BFD9_9BACT</name>
<protein>
    <submittedName>
        <fullName evidence="3">GxxExxY protein</fullName>
    </submittedName>
</protein>
<dbReference type="EMBL" id="SJZI01000042">
    <property type="protein sequence ID" value="TCJ13944.1"/>
    <property type="molecule type" value="Genomic_DNA"/>
</dbReference>
<dbReference type="EMBL" id="SJZI01000021">
    <property type="protein sequence ID" value="TCJ15748.1"/>
    <property type="molecule type" value="Genomic_DNA"/>
</dbReference>
<dbReference type="NCBIfam" id="TIGR04256">
    <property type="entry name" value="GxxExxY"/>
    <property type="match status" value="1"/>
</dbReference>
<dbReference type="RefSeq" id="WP_131448487.1">
    <property type="nucleotide sequence ID" value="NZ_SJZI01000015.1"/>
</dbReference>
<dbReference type="OrthoDB" id="1119698at2"/>
<evidence type="ECO:0000313" key="1">
    <source>
        <dbReference type="EMBL" id="TCJ13168.1"/>
    </source>
</evidence>
<dbReference type="Pfam" id="PF13366">
    <property type="entry name" value="PDDEXK_3"/>
    <property type="match status" value="1"/>
</dbReference>
<sequence>MEKEELNQIGGAILDASIYVHKALGPGLLESAYQKALAVVLRKRGFRVSTEVPITFIFEGEDLGDVYYMDLVVNDEVIIELKAVKALEPVAESQMLTYLRLHEKKLGYLINFNVSLLKHGFHRYVRNW</sequence>
<accession>A0A4R1BFD9</accession>
<dbReference type="EMBL" id="SJZI01000015">
    <property type="protein sequence ID" value="TCJ16197.1"/>
    <property type="molecule type" value="Genomic_DNA"/>
</dbReference>
<evidence type="ECO:0000313" key="3">
    <source>
        <dbReference type="EMBL" id="TCJ15748.1"/>
    </source>
</evidence>
<dbReference type="EMBL" id="SJZI01000047">
    <property type="protein sequence ID" value="TCJ13168.1"/>
    <property type="molecule type" value="Genomic_DNA"/>
</dbReference>
<keyword evidence="5" id="KW-1185">Reference proteome</keyword>
<dbReference type="Proteomes" id="UP000295334">
    <property type="component" value="Unassembled WGS sequence"/>
</dbReference>